<dbReference type="PANTHER" id="PTHR15706:SF10">
    <property type="entry name" value="NADPH OXIDASE ORGANIZER 1"/>
    <property type="match status" value="1"/>
</dbReference>
<dbReference type="InterPro" id="IPR051228">
    <property type="entry name" value="NADPH_Oxidase/PX-Domain"/>
</dbReference>
<dbReference type="Pfam" id="PF00018">
    <property type="entry name" value="SH3_1"/>
    <property type="match status" value="1"/>
</dbReference>
<reference evidence="6" key="2">
    <citation type="submission" date="2025-09" db="UniProtKB">
        <authorList>
            <consortium name="Ensembl"/>
        </authorList>
    </citation>
    <scope>IDENTIFICATION</scope>
</reference>
<feature type="domain" description="SH3" evidence="4">
    <location>
        <begin position="233"/>
        <end position="292"/>
    </location>
</feature>
<dbReference type="InterPro" id="IPR001683">
    <property type="entry name" value="PX_dom"/>
</dbReference>
<dbReference type="FunFam" id="2.30.30.40:FF:000219">
    <property type="entry name" value="NADPH oxidase organizer 1"/>
    <property type="match status" value="1"/>
</dbReference>
<dbReference type="Gene3D" id="2.30.30.40">
    <property type="entry name" value="SH3 Domains"/>
    <property type="match status" value="2"/>
</dbReference>
<dbReference type="InterPro" id="IPR036871">
    <property type="entry name" value="PX_dom_sf"/>
</dbReference>
<evidence type="ECO:0000256" key="1">
    <source>
        <dbReference type="ARBA" id="ARBA00022443"/>
    </source>
</evidence>
<dbReference type="Gene3D" id="3.30.1520.10">
    <property type="entry name" value="Phox-like domain"/>
    <property type="match status" value="1"/>
</dbReference>
<dbReference type="SUPFAM" id="SSF64268">
    <property type="entry name" value="PX domain"/>
    <property type="match status" value="1"/>
</dbReference>
<organism evidence="6 7">
    <name type="scientific">Cyprinodon variegatus</name>
    <name type="common">Sheepshead minnow</name>
    <dbReference type="NCBI Taxonomy" id="28743"/>
    <lineage>
        <taxon>Eukaryota</taxon>
        <taxon>Metazoa</taxon>
        <taxon>Chordata</taxon>
        <taxon>Craniata</taxon>
        <taxon>Vertebrata</taxon>
        <taxon>Euteleostomi</taxon>
        <taxon>Actinopterygii</taxon>
        <taxon>Neopterygii</taxon>
        <taxon>Teleostei</taxon>
        <taxon>Neoteleostei</taxon>
        <taxon>Acanthomorphata</taxon>
        <taxon>Ovalentaria</taxon>
        <taxon>Atherinomorphae</taxon>
        <taxon>Cyprinodontiformes</taxon>
        <taxon>Cyprinodontidae</taxon>
        <taxon>Cyprinodon</taxon>
    </lineage>
</organism>
<dbReference type="CDD" id="cd12024">
    <property type="entry name" value="SH3_NoxO1_2"/>
    <property type="match status" value="1"/>
</dbReference>
<dbReference type="OMA" id="GWWLVET"/>
<evidence type="ECO:0000256" key="3">
    <source>
        <dbReference type="SAM" id="MobiDB-lite"/>
    </source>
</evidence>
<dbReference type="GO" id="GO:0005737">
    <property type="term" value="C:cytoplasm"/>
    <property type="evidence" value="ECO:0007669"/>
    <property type="project" value="TreeGrafter"/>
</dbReference>
<dbReference type="PROSITE" id="PS50002">
    <property type="entry name" value="SH3"/>
    <property type="match status" value="2"/>
</dbReference>
<evidence type="ECO:0000256" key="2">
    <source>
        <dbReference type="PROSITE-ProRule" id="PRU00192"/>
    </source>
</evidence>
<dbReference type="GO" id="GO:0035091">
    <property type="term" value="F:phosphatidylinositol binding"/>
    <property type="evidence" value="ECO:0007669"/>
    <property type="project" value="InterPro"/>
</dbReference>
<dbReference type="GO" id="GO:0016176">
    <property type="term" value="F:superoxide-generating NADPH oxidase activator activity"/>
    <property type="evidence" value="ECO:0007669"/>
    <property type="project" value="TreeGrafter"/>
</dbReference>
<evidence type="ECO:0000313" key="6">
    <source>
        <dbReference type="Ensembl" id="ENSCVAP00000020944.1"/>
    </source>
</evidence>
<name>A0A3Q2DQ32_CYPVA</name>
<dbReference type="AlphaFoldDB" id="A0A3Q2DQ32"/>
<dbReference type="InterPro" id="IPR001452">
    <property type="entry name" value="SH3_domain"/>
</dbReference>
<sequence length="435" mass="49581">MQSELYPINIRLTGVLHKEKTKMFITSVLWSDQNDITIYRTFKDFRQMHKQLKKKFPPGSKLNKSDRILPKFQMKQKSQGKGPNKSLVRLKYLQKYCNNLLSCDPRVSQSADLVKFLQPKEKELQPEFTKNCIMIMPSEDEITSFGGHNSSGNVTQPFVTETYRCVAPYETKDTKNKPFKAAVDEKLDVLIKDKAGWWLVENEEKRMAWFPAPYLDKLDDDEEDGYETDGIPERGSLYTAVKNYNSTTVDEVSVNIGAVVEVLQKSENGWWLVRHNGKIGYIPTLYLQPHSYPRIQMAPQHHVQNSSFLSPSSSLHHSRSSGNLTQLPNSRPASPSPIQTESFNRSQSLNMLSEDDSFSDDSLYGANDEQLRLSRTPPPMVANRLNPTGNHEGTLLPSVSDPNLYKGPRFPTVPPRPRAQDILSRCTSVTRKNRN</sequence>
<accession>A0A3Q2DQ32</accession>
<evidence type="ECO:0000313" key="7">
    <source>
        <dbReference type="Proteomes" id="UP000265020"/>
    </source>
</evidence>
<keyword evidence="1 2" id="KW-0728">SH3 domain</keyword>
<evidence type="ECO:0000259" key="5">
    <source>
        <dbReference type="PROSITE" id="PS50195"/>
    </source>
</evidence>
<dbReference type="GO" id="GO:0042554">
    <property type="term" value="P:superoxide anion generation"/>
    <property type="evidence" value="ECO:0007669"/>
    <property type="project" value="TreeGrafter"/>
</dbReference>
<protein>
    <submittedName>
        <fullName evidence="6">NADPH oxidase organizer 1a</fullName>
    </submittedName>
</protein>
<feature type="region of interest" description="Disordered" evidence="3">
    <location>
        <begin position="370"/>
        <end position="403"/>
    </location>
</feature>
<keyword evidence="7" id="KW-1185">Reference proteome</keyword>
<dbReference type="Proteomes" id="UP000265020">
    <property type="component" value="Unassembled WGS sequence"/>
</dbReference>
<dbReference type="Ensembl" id="ENSCVAT00000013040.1">
    <property type="protein sequence ID" value="ENSCVAP00000020944.1"/>
    <property type="gene ID" value="ENSCVAG00000002684.1"/>
</dbReference>
<dbReference type="PANTHER" id="PTHR15706">
    <property type="entry name" value="SH3 MULTIPLE DOMAIN"/>
    <property type="match status" value="1"/>
</dbReference>
<feature type="compositionally biased region" description="Polar residues" evidence="3">
    <location>
        <begin position="322"/>
        <end position="344"/>
    </location>
</feature>
<dbReference type="GeneTree" id="ENSGT00940000158812"/>
<feature type="domain" description="SH3" evidence="4">
    <location>
        <begin position="158"/>
        <end position="220"/>
    </location>
</feature>
<feature type="compositionally biased region" description="Low complexity" evidence="3">
    <location>
        <begin position="306"/>
        <end position="315"/>
    </location>
</feature>
<dbReference type="Pfam" id="PF00787">
    <property type="entry name" value="PX"/>
    <property type="match status" value="1"/>
</dbReference>
<dbReference type="SMART" id="SM00312">
    <property type="entry name" value="PX"/>
    <property type="match status" value="1"/>
</dbReference>
<dbReference type="PROSITE" id="PS50195">
    <property type="entry name" value="PX"/>
    <property type="match status" value="1"/>
</dbReference>
<dbReference type="FunFam" id="2.30.30.40:FF:000233">
    <property type="entry name" value="NADPH oxidase organizer 1"/>
    <property type="match status" value="1"/>
</dbReference>
<proteinExistence type="predicted"/>
<dbReference type="InterPro" id="IPR036028">
    <property type="entry name" value="SH3-like_dom_sf"/>
</dbReference>
<dbReference type="FunFam" id="3.30.1520.10:FF:000040">
    <property type="entry name" value="NADPH oxidase organizer 1"/>
    <property type="match status" value="1"/>
</dbReference>
<dbReference type="SMART" id="SM00326">
    <property type="entry name" value="SH3"/>
    <property type="match status" value="2"/>
</dbReference>
<reference evidence="6" key="1">
    <citation type="submission" date="2025-08" db="UniProtKB">
        <authorList>
            <consortium name="Ensembl"/>
        </authorList>
    </citation>
    <scope>IDENTIFICATION</scope>
</reference>
<evidence type="ECO:0000259" key="4">
    <source>
        <dbReference type="PROSITE" id="PS50002"/>
    </source>
</evidence>
<feature type="region of interest" description="Disordered" evidence="3">
    <location>
        <begin position="303"/>
        <end position="344"/>
    </location>
</feature>
<dbReference type="InterPro" id="IPR035758">
    <property type="entry name" value="NoxO1_SH3_2"/>
</dbReference>
<dbReference type="SUPFAM" id="SSF50044">
    <property type="entry name" value="SH3-domain"/>
    <property type="match status" value="2"/>
</dbReference>
<feature type="domain" description="PX" evidence="5">
    <location>
        <begin position="1"/>
        <end position="124"/>
    </location>
</feature>